<keyword evidence="3" id="KW-1185">Reference proteome</keyword>
<feature type="coiled-coil region" evidence="1">
    <location>
        <begin position="31"/>
        <end position="79"/>
    </location>
</feature>
<evidence type="ECO:0000313" key="2">
    <source>
        <dbReference type="EMBL" id="BCX46592.1"/>
    </source>
</evidence>
<organism evidence="2 3">
    <name type="scientific">Haloferula helveola</name>
    <dbReference type="NCBI Taxonomy" id="490095"/>
    <lineage>
        <taxon>Bacteria</taxon>
        <taxon>Pseudomonadati</taxon>
        <taxon>Verrucomicrobiota</taxon>
        <taxon>Verrucomicrobiia</taxon>
        <taxon>Verrucomicrobiales</taxon>
        <taxon>Verrucomicrobiaceae</taxon>
        <taxon>Haloferula</taxon>
    </lineage>
</organism>
<evidence type="ECO:0000256" key="1">
    <source>
        <dbReference type="SAM" id="Coils"/>
    </source>
</evidence>
<evidence type="ECO:0000313" key="3">
    <source>
        <dbReference type="Proteomes" id="UP001374893"/>
    </source>
</evidence>
<name>A0ABM7RAG3_9BACT</name>
<accession>A0ABM7RAG3</accession>
<sequence length="239" mass="25811">MSFASVIRPVTVAALGWFAGMGACPGQAEDFAELQNQLAELRLRNKALEQGIAEANRAEKEASEQLAEVRQRLEALGRDLLDGGDDRLIQAMSDIQVLNDRVAQLEGSAMRLSGTVSEFLRQALASDPDTRLRVETAMRELDSVLGLRQKPAPNAPTSGTAGRATVMSIDSESGLLVLNIGEQQTTRIGSTYRLYRGDQAYGTAIIADVRRRVSGAFVESLEPGQGPVRIGDRAILETE</sequence>
<keyword evidence="1" id="KW-0175">Coiled coil</keyword>
<protein>
    <recommendedName>
        <fullName evidence="4">DUF3450 domain-containing protein</fullName>
    </recommendedName>
</protein>
<dbReference type="EMBL" id="AP024702">
    <property type="protein sequence ID" value="BCX46592.1"/>
    <property type="molecule type" value="Genomic_DNA"/>
</dbReference>
<reference evidence="2 3" key="1">
    <citation type="submission" date="2021-06" db="EMBL/GenBank/DDBJ databases">
        <title>Complete genome of Haloferula helveola possessing various polysaccharide degrading enzymes.</title>
        <authorList>
            <person name="Takami H."/>
            <person name="Huang C."/>
            <person name="Hamasaki K."/>
        </authorList>
    </citation>
    <scope>NUCLEOTIDE SEQUENCE [LARGE SCALE GENOMIC DNA]</scope>
    <source>
        <strain evidence="2 3">CN-1</strain>
    </source>
</reference>
<proteinExistence type="predicted"/>
<evidence type="ECO:0008006" key="4">
    <source>
        <dbReference type="Google" id="ProtNLM"/>
    </source>
</evidence>
<gene>
    <name evidence="2" type="ORF">HAHE_05000</name>
</gene>
<dbReference type="Proteomes" id="UP001374893">
    <property type="component" value="Chromosome"/>
</dbReference>
<dbReference type="RefSeq" id="WP_338688319.1">
    <property type="nucleotide sequence ID" value="NZ_AP024702.1"/>
</dbReference>